<evidence type="ECO:0000313" key="15">
    <source>
        <dbReference type="Proteomes" id="UP001274830"/>
    </source>
</evidence>
<dbReference type="FunFam" id="2.40.50.140:FF:000090">
    <property type="entry name" value="Replication protein A subunit"/>
    <property type="match status" value="1"/>
</dbReference>
<evidence type="ECO:0000256" key="3">
    <source>
        <dbReference type="ARBA" id="ARBA00022705"/>
    </source>
</evidence>
<comment type="caution">
    <text evidence="14">The sequence shown here is derived from an EMBL/GenBank/DDBJ whole genome shotgun (WGS) entry which is preliminary data.</text>
</comment>
<protein>
    <recommendedName>
        <fullName evidence="9">Replication protein A subunit</fullName>
    </recommendedName>
</protein>
<dbReference type="GO" id="GO:0005662">
    <property type="term" value="C:DNA replication factor A complex"/>
    <property type="evidence" value="ECO:0007669"/>
    <property type="project" value="UniProtKB-ARBA"/>
</dbReference>
<dbReference type="CDD" id="cd04477">
    <property type="entry name" value="RPA1N"/>
    <property type="match status" value="1"/>
</dbReference>
<dbReference type="Gene3D" id="2.40.50.140">
    <property type="entry name" value="Nucleic acid-binding proteins"/>
    <property type="match status" value="4"/>
</dbReference>
<comment type="function">
    <text evidence="9">As part of the replication protein A (RPA/RP-A), a single-stranded DNA-binding heterotrimeric complex, may play an essential role in DNA replication, recombination and repair. Binds and stabilizes single-stranded DNA intermediates, preventing complementary DNA reannealing and recruiting different proteins involved in DNA metabolism.</text>
</comment>
<evidence type="ECO:0000256" key="7">
    <source>
        <dbReference type="ARBA" id="ARBA00023125"/>
    </source>
</evidence>
<evidence type="ECO:0000259" key="13">
    <source>
        <dbReference type="Pfam" id="PF16900"/>
    </source>
</evidence>
<dbReference type="PANTHER" id="PTHR47165:SF4">
    <property type="entry name" value="OS03G0429900 PROTEIN"/>
    <property type="match status" value="1"/>
</dbReference>
<evidence type="ECO:0000256" key="4">
    <source>
        <dbReference type="ARBA" id="ARBA00022723"/>
    </source>
</evidence>
<proteinExistence type="inferred from homology"/>
<evidence type="ECO:0000256" key="6">
    <source>
        <dbReference type="ARBA" id="ARBA00022833"/>
    </source>
</evidence>
<dbReference type="NCBIfam" id="TIGR00617">
    <property type="entry name" value="rpa1"/>
    <property type="match status" value="1"/>
</dbReference>
<gene>
    <name evidence="14" type="primary">RFA1</name>
    <name evidence="14" type="ORF">LTR78_005689</name>
</gene>
<evidence type="ECO:0000256" key="1">
    <source>
        <dbReference type="ARBA" id="ARBA00004123"/>
    </source>
</evidence>
<evidence type="ECO:0000256" key="5">
    <source>
        <dbReference type="ARBA" id="ARBA00022771"/>
    </source>
</evidence>
<feature type="compositionally biased region" description="Polar residues" evidence="10">
    <location>
        <begin position="188"/>
        <end position="199"/>
    </location>
</feature>
<dbReference type="InterPro" id="IPR013955">
    <property type="entry name" value="Rep_factor-A_C"/>
</dbReference>
<dbReference type="EMBL" id="JAUTXT010000019">
    <property type="protein sequence ID" value="KAK3674603.1"/>
    <property type="molecule type" value="Genomic_DNA"/>
</dbReference>
<dbReference type="Proteomes" id="UP001274830">
    <property type="component" value="Unassembled WGS sequence"/>
</dbReference>
<dbReference type="AlphaFoldDB" id="A0AAE0WMM0"/>
<dbReference type="GeneID" id="89966595"/>
<dbReference type="PANTHER" id="PTHR47165">
    <property type="entry name" value="OS03G0429900 PROTEIN"/>
    <property type="match status" value="1"/>
</dbReference>
<evidence type="ECO:0000259" key="11">
    <source>
        <dbReference type="Pfam" id="PF04057"/>
    </source>
</evidence>
<evidence type="ECO:0000256" key="10">
    <source>
        <dbReference type="SAM" id="MobiDB-lite"/>
    </source>
</evidence>
<dbReference type="InterPro" id="IPR004591">
    <property type="entry name" value="Rfa1"/>
</dbReference>
<evidence type="ECO:0000256" key="2">
    <source>
        <dbReference type="ARBA" id="ARBA00005690"/>
    </source>
</evidence>
<comment type="subcellular location">
    <subcellularLocation>
        <location evidence="1 9">Nucleus</location>
    </subcellularLocation>
</comment>
<dbReference type="SUPFAM" id="SSF50249">
    <property type="entry name" value="Nucleic acid-binding proteins"/>
    <property type="match status" value="4"/>
</dbReference>
<dbReference type="GO" id="GO:0006260">
    <property type="term" value="P:DNA replication"/>
    <property type="evidence" value="ECO:0007669"/>
    <property type="project" value="UniProtKB-KW"/>
</dbReference>
<dbReference type="InterPro" id="IPR031657">
    <property type="entry name" value="REPA_OB_2"/>
</dbReference>
<dbReference type="Pfam" id="PF16900">
    <property type="entry name" value="REPA_OB_2"/>
    <property type="match status" value="1"/>
</dbReference>
<dbReference type="RefSeq" id="XP_064690248.1">
    <property type="nucleotide sequence ID" value="XM_064842040.1"/>
</dbReference>
<dbReference type="InterPro" id="IPR007199">
    <property type="entry name" value="Rep_factor-A_N"/>
</dbReference>
<dbReference type="FunFam" id="2.40.50.140:FF:000041">
    <property type="entry name" value="Replication protein A subunit"/>
    <property type="match status" value="1"/>
</dbReference>
<feature type="domain" description="Replication factor-A protein 1 N-terminal" evidence="11">
    <location>
        <begin position="64"/>
        <end position="159"/>
    </location>
</feature>
<dbReference type="FunFam" id="2.40.50.140:FF:000117">
    <property type="entry name" value="Replication protein A subunit"/>
    <property type="match status" value="1"/>
</dbReference>
<name>A0AAE0WMM0_9PEZI</name>
<sequence>MTKHFIASSDVLARRGDSINAFALKASKNIPPHNTSFSSEGEKILTPTSDEYEDMTMADAQGAVSAGALAQINEGIQVDNPVLQCVQIKPMASQQNQERYRVVMNDSVNFIQCMLAQQMNSVMHDDLLKKGSICRIKQYQINFVKDKNIMIILDLDILQEYGEPEKLGQPVAMEAGGKVEQDVKPQPGNISGNSMYGNKQPQQQQQQSLPSRTNGASNGGSHGNIHPIEALSPYAHRWTIKARCTHKGDIKTWHNKNGEGKLFSVNFLDDSGEIRATGFNDAVDSFYELLQEGGVYYVSSPCKVQLAKKQFSNLNNDYELTFERDTQIEKAEDMEGVPQVRYNFTSLADLQTVEKDNTIDCIGVLSEAGEVSEIVGKTSAKPYSKRELTLVDDTGYNARLTIWGKTAENFEAQPESVIAFKGVKVSDFGGRSLSLLSSGTMNVDPDIDEAHKLKGWYVGGGRNDQFQSHANTMSTATAAGSSDRNAYKSIAQVRDENLGMGDDTDWFSVKATVIYIKQDSVSYPACQTDNCNKKVVETDPGVWRCEKCEKTWDRPEYRYIMSVNVSDHTGQIWLQCFNDVGVQVMGITANELMQMRDEGDERRVTDSFADANCKTFAFRCKAKMDTYQDQQRVRYQVQYANPLNFIQESKKMADIIKMYSDNESSLFV</sequence>
<dbReference type="CDD" id="cd04474">
    <property type="entry name" value="RPA1_DBD_A"/>
    <property type="match status" value="1"/>
</dbReference>
<dbReference type="GO" id="GO:0007004">
    <property type="term" value="P:telomere maintenance via telomerase"/>
    <property type="evidence" value="ECO:0007669"/>
    <property type="project" value="UniProtKB-ARBA"/>
</dbReference>
<comment type="subunit">
    <text evidence="9">Component of the heterotrimeric canonical replication protein A complex (RPA).</text>
</comment>
<dbReference type="InterPro" id="IPR047192">
    <property type="entry name" value="Euk_RPA1_DBD_C"/>
</dbReference>
<evidence type="ECO:0000259" key="12">
    <source>
        <dbReference type="Pfam" id="PF08646"/>
    </source>
</evidence>
<reference evidence="14" key="1">
    <citation type="submission" date="2023-07" db="EMBL/GenBank/DDBJ databases">
        <title>Black Yeasts Isolated from many extreme environments.</title>
        <authorList>
            <person name="Coleine C."/>
            <person name="Stajich J.E."/>
            <person name="Selbmann L."/>
        </authorList>
    </citation>
    <scope>NUCLEOTIDE SEQUENCE</scope>
    <source>
        <strain evidence="14">CCFEE 5485</strain>
    </source>
</reference>
<keyword evidence="4 9" id="KW-0479">Metal-binding</keyword>
<dbReference type="GO" id="GO:0000781">
    <property type="term" value="C:chromosome, telomeric region"/>
    <property type="evidence" value="ECO:0007669"/>
    <property type="project" value="UniProtKB-ARBA"/>
</dbReference>
<feature type="domain" description="Replication protein A OB" evidence="13">
    <location>
        <begin position="347"/>
        <end position="444"/>
    </location>
</feature>
<evidence type="ECO:0000256" key="8">
    <source>
        <dbReference type="ARBA" id="ARBA00023242"/>
    </source>
</evidence>
<evidence type="ECO:0000256" key="9">
    <source>
        <dbReference type="RuleBase" id="RU364130"/>
    </source>
</evidence>
<dbReference type="GO" id="GO:0008270">
    <property type="term" value="F:zinc ion binding"/>
    <property type="evidence" value="ECO:0007669"/>
    <property type="project" value="UniProtKB-KW"/>
</dbReference>
<organism evidence="14 15">
    <name type="scientific">Recurvomyces mirabilis</name>
    <dbReference type="NCBI Taxonomy" id="574656"/>
    <lineage>
        <taxon>Eukaryota</taxon>
        <taxon>Fungi</taxon>
        <taxon>Dikarya</taxon>
        <taxon>Ascomycota</taxon>
        <taxon>Pezizomycotina</taxon>
        <taxon>Dothideomycetes</taxon>
        <taxon>Dothideomycetidae</taxon>
        <taxon>Mycosphaerellales</taxon>
        <taxon>Teratosphaeriaceae</taxon>
        <taxon>Recurvomyces</taxon>
    </lineage>
</organism>
<keyword evidence="5 9" id="KW-0863">Zinc-finger</keyword>
<keyword evidence="8 9" id="KW-0539">Nucleus</keyword>
<dbReference type="GO" id="GO:0006310">
    <property type="term" value="P:DNA recombination"/>
    <property type="evidence" value="ECO:0007669"/>
    <property type="project" value="InterPro"/>
</dbReference>
<keyword evidence="7 9" id="KW-0238">DNA-binding</keyword>
<keyword evidence="15" id="KW-1185">Reference proteome</keyword>
<dbReference type="GO" id="GO:0006281">
    <property type="term" value="P:DNA repair"/>
    <property type="evidence" value="ECO:0007669"/>
    <property type="project" value="InterPro"/>
</dbReference>
<keyword evidence="3 9" id="KW-0235">DNA replication</keyword>
<comment type="similarity">
    <text evidence="2 9">Belongs to the replication factor A protein 1 family.</text>
</comment>
<dbReference type="FunFam" id="2.40.50.140:FF:000064">
    <property type="entry name" value="Replication protein A subunit"/>
    <property type="match status" value="1"/>
</dbReference>
<accession>A0AAE0WMM0</accession>
<dbReference type="GO" id="GO:0003697">
    <property type="term" value="F:single-stranded DNA binding"/>
    <property type="evidence" value="ECO:0007669"/>
    <property type="project" value="UniProtKB-ARBA"/>
</dbReference>
<dbReference type="Pfam" id="PF04057">
    <property type="entry name" value="Rep-A_N"/>
    <property type="match status" value="1"/>
</dbReference>
<dbReference type="Pfam" id="PF08646">
    <property type="entry name" value="Rep_fac-A_C"/>
    <property type="match status" value="1"/>
</dbReference>
<dbReference type="CDD" id="cd04475">
    <property type="entry name" value="RPA1_DBD_B"/>
    <property type="match status" value="1"/>
</dbReference>
<dbReference type="InterPro" id="IPR012340">
    <property type="entry name" value="NA-bd_OB-fold"/>
</dbReference>
<feature type="domain" description="Replication factor A C-terminal" evidence="12">
    <location>
        <begin position="506"/>
        <end position="652"/>
    </location>
</feature>
<keyword evidence="6 9" id="KW-0862">Zinc</keyword>
<dbReference type="CDD" id="cd04476">
    <property type="entry name" value="RPA1_DBD_C"/>
    <property type="match status" value="1"/>
</dbReference>
<evidence type="ECO:0000313" key="14">
    <source>
        <dbReference type="EMBL" id="KAK3674603.1"/>
    </source>
</evidence>
<feature type="region of interest" description="Disordered" evidence="10">
    <location>
        <begin position="181"/>
        <end position="226"/>
    </location>
</feature>